<accession>A0A2G9UFK2</accession>
<evidence type="ECO:0000256" key="2">
    <source>
        <dbReference type="RuleBase" id="RU004328"/>
    </source>
</evidence>
<gene>
    <name evidence="3" type="ORF">TELCIR_09169</name>
</gene>
<dbReference type="Proteomes" id="UP000230423">
    <property type="component" value="Unassembled WGS sequence"/>
</dbReference>
<protein>
    <submittedName>
        <fullName evidence="3">Uncharacterized protein</fullName>
    </submittedName>
</protein>
<dbReference type="EMBL" id="KZ346809">
    <property type="protein sequence ID" value="PIO69029.1"/>
    <property type="molecule type" value="Genomic_DNA"/>
</dbReference>
<dbReference type="Pfam" id="PF00445">
    <property type="entry name" value="Ribonuclease_T2"/>
    <property type="match status" value="1"/>
</dbReference>
<dbReference type="InterPro" id="IPR036430">
    <property type="entry name" value="RNase_T2-like_sf"/>
</dbReference>
<name>A0A2G9UFK2_TELCI</name>
<evidence type="ECO:0000313" key="3">
    <source>
        <dbReference type="EMBL" id="PIO69029.1"/>
    </source>
</evidence>
<reference evidence="3 4" key="1">
    <citation type="submission" date="2015-09" db="EMBL/GenBank/DDBJ databases">
        <title>Draft genome of the parasitic nematode Teladorsagia circumcincta isolate WARC Sus (inbred).</title>
        <authorList>
            <person name="Mitreva M."/>
        </authorList>
    </citation>
    <scope>NUCLEOTIDE SEQUENCE [LARGE SCALE GENOMIC DNA]</scope>
    <source>
        <strain evidence="3 4">S</strain>
    </source>
</reference>
<dbReference type="OrthoDB" id="435754at2759"/>
<dbReference type="Gene3D" id="3.90.730.10">
    <property type="entry name" value="Ribonuclease T2-like"/>
    <property type="match status" value="1"/>
</dbReference>
<keyword evidence="4" id="KW-1185">Reference proteome</keyword>
<sequence>MAIDAHFSVEKALKRAEIVPRNEPYRLDDIRDALGEGLSNGFHVQLHCLTDRKTRQTLLGDVRMCIDKSFQPIDCPRSGAFQPAVHLSGHSPPLPSFKVFIQPMLVVEIRKNSLYNVCFRNALHL</sequence>
<dbReference type="AlphaFoldDB" id="A0A2G9UFK2"/>
<dbReference type="GO" id="GO:0033897">
    <property type="term" value="F:ribonuclease T2 activity"/>
    <property type="evidence" value="ECO:0007669"/>
    <property type="project" value="InterPro"/>
</dbReference>
<dbReference type="InterPro" id="IPR001568">
    <property type="entry name" value="RNase_T2-like"/>
</dbReference>
<organism evidence="3 4">
    <name type="scientific">Teladorsagia circumcincta</name>
    <name type="common">Brown stomach worm</name>
    <name type="synonym">Ostertagia circumcincta</name>
    <dbReference type="NCBI Taxonomy" id="45464"/>
    <lineage>
        <taxon>Eukaryota</taxon>
        <taxon>Metazoa</taxon>
        <taxon>Ecdysozoa</taxon>
        <taxon>Nematoda</taxon>
        <taxon>Chromadorea</taxon>
        <taxon>Rhabditida</taxon>
        <taxon>Rhabditina</taxon>
        <taxon>Rhabditomorpha</taxon>
        <taxon>Strongyloidea</taxon>
        <taxon>Trichostrongylidae</taxon>
        <taxon>Teladorsagia</taxon>
    </lineage>
</organism>
<comment type="similarity">
    <text evidence="1 2">Belongs to the RNase T2 family.</text>
</comment>
<evidence type="ECO:0000256" key="1">
    <source>
        <dbReference type="ARBA" id="ARBA00007469"/>
    </source>
</evidence>
<proteinExistence type="inferred from homology"/>
<dbReference type="SUPFAM" id="SSF55895">
    <property type="entry name" value="Ribonuclease Rh-like"/>
    <property type="match status" value="1"/>
</dbReference>
<evidence type="ECO:0000313" key="4">
    <source>
        <dbReference type="Proteomes" id="UP000230423"/>
    </source>
</evidence>
<dbReference type="GO" id="GO:0003723">
    <property type="term" value="F:RNA binding"/>
    <property type="evidence" value="ECO:0007669"/>
    <property type="project" value="InterPro"/>
</dbReference>